<dbReference type="InterPro" id="IPR036811">
    <property type="entry name" value="Ubol_cytC_Rdtase_hinge_dom_sf"/>
</dbReference>
<dbReference type="Gene3D" id="1.10.287.20">
    <property type="entry name" value="Ubiquinol-cytochrome C reductase hinge domain"/>
    <property type="match status" value="1"/>
</dbReference>
<dbReference type="EMBL" id="NKXS01008381">
    <property type="protein sequence ID" value="PIM98455.1"/>
    <property type="molecule type" value="Genomic_DNA"/>
</dbReference>
<protein>
    <submittedName>
        <fullName evidence="1">Ubiquinol-cytochrome c reductase hinge protein</fullName>
    </submittedName>
</protein>
<sequence>MYNLHVMIYRAEKEIVDRNRVPEDSCRSKCTKAYVDYQRVEGDESKHCTGQYFDYRSCIDKFSGFKCSYCRV</sequence>
<dbReference type="SUPFAM" id="SSF81531">
    <property type="entry name" value="Non-heme 11 kDa protein of cytochrome bc1 complex (Ubiquinol-cytochrome c reductase)"/>
    <property type="match status" value="1"/>
</dbReference>
<proteinExistence type="predicted"/>
<dbReference type="STRING" id="429701.A0A2G9FZF1"/>
<evidence type="ECO:0000313" key="1">
    <source>
        <dbReference type="EMBL" id="PIM98455.1"/>
    </source>
</evidence>
<dbReference type="Proteomes" id="UP000231279">
    <property type="component" value="Unassembled WGS sequence"/>
</dbReference>
<comment type="caution">
    <text evidence="1">The sequence shown here is derived from an EMBL/GenBank/DDBJ whole genome shotgun (WGS) entry which is preliminary data.</text>
</comment>
<keyword evidence="2" id="KW-1185">Reference proteome</keyword>
<dbReference type="AlphaFoldDB" id="A0A2G9FZF1"/>
<name>A0A2G9FZF1_9LAMI</name>
<evidence type="ECO:0000313" key="2">
    <source>
        <dbReference type="Proteomes" id="UP000231279"/>
    </source>
</evidence>
<organism evidence="1 2">
    <name type="scientific">Handroanthus impetiginosus</name>
    <dbReference type="NCBI Taxonomy" id="429701"/>
    <lineage>
        <taxon>Eukaryota</taxon>
        <taxon>Viridiplantae</taxon>
        <taxon>Streptophyta</taxon>
        <taxon>Embryophyta</taxon>
        <taxon>Tracheophyta</taxon>
        <taxon>Spermatophyta</taxon>
        <taxon>Magnoliopsida</taxon>
        <taxon>eudicotyledons</taxon>
        <taxon>Gunneridae</taxon>
        <taxon>Pentapetalae</taxon>
        <taxon>asterids</taxon>
        <taxon>lamiids</taxon>
        <taxon>Lamiales</taxon>
        <taxon>Bignoniaceae</taxon>
        <taxon>Crescentiina</taxon>
        <taxon>Tabebuia alliance</taxon>
        <taxon>Handroanthus</taxon>
    </lineage>
</organism>
<reference evidence="2" key="1">
    <citation type="journal article" date="2018" name="Gigascience">
        <title>Genome assembly of the Pink Ipe (Handroanthus impetiginosus, Bignoniaceae), a highly valued, ecologically keystone Neotropical timber forest tree.</title>
        <authorList>
            <person name="Silva-Junior O.B."/>
            <person name="Grattapaglia D."/>
            <person name="Novaes E."/>
            <person name="Collevatti R.G."/>
        </authorList>
    </citation>
    <scope>NUCLEOTIDE SEQUENCE [LARGE SCALE GENOMIC DNA]</scope>
    <source>
        <strain evidence="2">cv. UFG-1</strain>
    </source>
</reference>
<accession>A0A2G9FZF1</accession>
<gene>
    <name evidence="1" type="ORF">CDL12_29065</name>
</gene>